<dbReference type="STRING" id="1458461.BN1012_Phect1401"/>
<dbReference type="InterPro" id="IPR039448">
    <property type="entry name" value="Beta_helix"/>
</dbReference>
<accession>X5MLM5</accession>
<dbReference type="AlphaFoldDB" id="X5MLM5"/>
<dbReference type="InterPro" id="IPR011050">
    <property type="entry name" value="Pectin_lyase_fold/virulence"/>
</dbReference>
<dbReference type="SMART" id="SM00710">
    <property type="entry name" value="PbH1"/>
    <property type="match status" value="7"/>
</dbReference>
<dbReference type="InterPro" id="IPR022442">
    <property type="entry name" value="SO_2930-like_dom"/>
</dbReference>
<sequence length="454" mass="47717">MTATRQQPTPLQLTLSLFAALTVTAAVPAIAQPADAAQTPATAEDSAPDSAASEMTAAPDAYTAIQQALMMAEPGAVIELGPGRYELTEGLSLNVDDVTIKGAGMDQTILSFRTQESGAEGLLVESSGVVLMDFAVEDAKGDAIKVIGADGISFIRVRTEWTNGPDPLNGAYGLYPVASKNVLIDGAIARGASDAGIYVGQSDNIVVRNSLAEYNVAGIEIENSYVADVYDNVAQHNTGGVLVFDLPNLPQQGGHSVRVFNNKIINNDTPNFAPAGNIVGGVPMGTGVMVMANSKVEVFDNEIANNVTAGVMIVAYPNEYEDENYYPYPEGIAVWDNTFTNNGTAPDNDIGDLIASISGTPVPDIVWDGNIPLWHYFTGIPENRGVYIGDNTGSDPETGQATFIDADVIGYFAWNWFHSPSRELPNHAGGVARLTGANVPMPDAAAASSEASQQ</sequence>
<dbReference type="RefSeq" id="WP_052535439.1">
    <property type="nucleotide sequence ID" value="NZ_HG966617.1"/>
</dbReference>
<dbReference type="PATRIC" id="fig|1458461.3.peg.1400"/>
<dbReference type="InterPro" id="IPR012334">
    <property type="entry name" value="Pectin_lyas_fold"/>
</dbReference>
<feature type="compositionally biased region" description="Low complexity" evidence="1">
    <location>
        <begin position="36"/>
        <end position="54"/>
    </location>
</feature>
<dbReference type="Proteomes" id="UP000032160">
    <property type="component" value="Chromosome I"/>
</dbReference>
<dbReference type="EMBL" id="HG966617">
    <property type="protein sequence ID" value="CDO59615.1"/>
    <property type="molecule type" value="Genomic_DNA"/>
</dbReference>
<dbReference type="KEGG" id="pect:BN1012_Phect1401"/>
<keyword evidence="2" id="KW-0732">Signal</keyword>
<feature type="signal peptide" evidence="2">
    <location>
        <begin position="1"/>
        <end position="25"/>
    </location>
</feature>
<feature type="domain" description="Right handed beta helix" evidence="3">
    <location>
        <begin position="107"/>
        <end position="244"/>
    </location>
</feature>
<keyword evidence="5" id="KW-1185">Reference proteome</keyword>
<organism evidence="4 5">
    <name type="scientific">Candidatus Phaeomarinibacter ectocarpi</name>
    <dbReference type="NCBI Taxonomy" id="1458461"/>
    <lineage>
        <taxon>Bacteria</taxon>
        <taxon>Pseudomonadati</taxon>
        <taxon>Pseudomonadota</taxon>
        <taxon>Alphaproteobacteria</taxon>
        <taxon>Hyphomicrobiales</taxon>
        <taxon>Parvibaculaceae</taxon>
        <taxon>Candidatus Phaeomarinibacter</taxon>
    </lineage>
</organism>
<feature type="region of interest" description="Disordered" evidence="1">
    <location>
        <begin position="36"/>
        <end position="55"/>
    </location>
</feature>
<dbReference type="InterPro" id="IPR006626">
    <property type="entry name" value="PbH1"/>
</dbReference>
<dbReference type="Gene3D" id="2.160.20.10">
    <property type="entry name" value="Single-stranded right-handed beta-helix, Pectin lyase-like"/>
    <property type="match status" value="1"/>
</dbReference>
<name>X5MLM5_9HYPH</name>
<dbReference type="Pfam" id="PF13229">
    <property type="entry name" value="Beta_helix"/>
    <property type="match status" value="1"/>
</dbReference>
<gene>
    <name evidence="4" type="ORF">BN1012_Phect1401</name>
</gene>
<evidence type="ECO:0000259" key="3">
    <source>
        <dbReference type="Pfam" id="PF13229"/>
    </source>
</evidence>
<feature type="chain" id="PRO_5004958031" description="Right handed beta helix domain-containing protein" evidence="2">
    <location>
        <begin position="26"/>
        <end position="454"/>
    </location>
</feature>
<protein>
    <recommendedName>
        <fullName evidence="3">Right handed beta helix domain-containing protein</fullName>
    </recommendedName>
</protein>
<reference evidence="4 5" key="1">
    <citation type="journal article" date="2014" name="Front. Genet.">
        <title>Genome and metabolic network of "Candidatus Phaeomarinobacter ectocarpi" Ec32, a new candidate genus of Alphaproteobacteria frequently associated with brown algae.</title>
        <authorList>
            <person name="Dittami S.M."/>
            <person name="Barbeyron T."/>
            <person name="Boyen C."/>
            <person name="Cambefort J."/>
            <person name="Collet G."/>
            <person name="Delage L."/>
            <person name="Gobet A."/>
            <person name="Groisillier A."/>
            <person name="Leblanc C."/>
            <person name="Michel G."/>
            <person name="Scornet D."/>
            <person name="Siegel A."/>
            <person name="Tapia J.E."/>
            <person name="Tonon T."/>
        </authorList>
    </citation>
    <scope>NUCLEOTIDE SEQUENCE [LARGE SCALE GENOMIC DNA]</scope>
    <source>
        <strain evidence="4 5">Ec32</strain>
    </source>
</reference>
<dbReference type="NCBIfam" id="TIGR03805">
    <property type="entry name" value="beta_helix_1"/>
    <property type="match status" value="1"/>
</dbReference>
<dbReference type="SUPFAM" id="SSF51126">
    <property type="entry name" value="Pectin lyase-like"/>
    <property type="match status" value="1"/>
</dbReference>
<evidence type="ECO:0000256" key="1">
    <source>
        <dbReference type="SAM" id="MobiDB-lite"/>
    </source>
</evidence>
<evidence type="ECO:0000313" key="5">
    <source>
        <dbReference type="Proteomes" id="UP000032160"/>
    </source>
</evidence>
<dbReference type="HOGENOM" id="CLU_040523_0_0_5"/>
<evidence type="ECO:0000313" key="4">
    <source>
        <dbReference type="EMBL" id="CDO59615.1"/>
    </source>
</evidence>
<proteinExistence type="predicted"/>
<evidence type="ECO:0000256" key="2">
    <source>
        <dbReference type="SAM" id="SignalP"/>
    </source>
</evidence>